<name>A0A8S1R647_9CILI</name>
<comment type="caution">
    <text evidence="1">The sequence shown here is derived from an EMBL/GenBank/DDBJ whole genome shotgun (WGS) entry which is preliminary data.</text>
</comment>
<dbReference type="EMBL" id="CAJJDN010000139">
    <property type="protein sequence ID" value="CAD8122592.1"/>
    <property type="molecule type" value="Genomic_DNA"/>
</dbReference>
<evidence type="ECO:0000313" key="2">
    <source>
        <dbReference type="Proteomes" id="UP000692954"/>
    </source>
</evidence>
<dbReference type="Proteomes" id="UP000692954">
    <property type="component" value="Unassembled WGS sequence"/>
</dbReference>
<gene>
    <name evidence="1" type="ORF">PSON_ATCC_30995.1.T1390104</name>
</gene>
<protein>
    <submittedName>
        <fullName evidence="1">Uncharacterized protein</fullName>
    </submittedName>
</protein>
<sequence>MQSPQFQKSNDNSSKNEQFTYGWLPIKNDIEQSIVTYLDQLGINQLTQVEKYCNQRNSLYSLDTAQTPPKSQRRISLNLDSELFQRRSFRMCSDQI</sequence>
<proteinExistence type="predicted"/>
<organism evidence="1 2">
    <name type="scientific">Paramecium sonneborni</name>
    <dbReference type="NCBI Taxonomy" id="65129"/>
    <lineage>
        <taxon>Eukaryota</taxon>
        <taxon>Sar</taxon>
        <taxon>Alveolata</taxon>
        <taxon>Ciliophora</taxon>
        <taxon>Intramacronucleata</taxon>
        <taxon>Oligohymenophorea</taxon>
        <taxon>Peniculida</taxon>
        <taxon>Parameciidae</taxon>
        <taxon>Paramecium</taxon>
    </lineage>
</organism>
<reference evidence="1" key="1">
    <citation type="submission" date="2021-01" db="EMBL/GenBank/DDBJ databases">
        <authorList>
            <consortium name="Genoscope - CEA"/>
            <person name="William W."/>
        </authorList>
    </citation>
    <scope>NUCLEOTIDE SEQUENCE</scope>
</reference>
<dbReference type="AlphaFoldDB" id="A0A8S1R647"/>
<keyword evidence="2" id="KW-1185">Reference proteome</keyword>
<evidence type="ECO:0000313" key="1">
    <source>
        <dbReference type="EMBL" id="CAD8122592.1"/>
    </source>
</evidence>
<dbReference type="OrthoDB" id="285971at2759"/>
<accession>A0A8S1R647</accession>